<gene>
    <name evidence="2" type="ORF">CB5_LOCUS25909</name>
</gene>
<dbReference type="PANTHER" id="PTHR31414">
    <property type="entry name" value="TRANSMEMBRANE PROTEIN DDB_G0292058"/>
    <property type="match status" value="1"/>
</dbReference>
<feature type="transmembrane region" description="Helical" evidence="1">
    <location>
        <begin position="158"/>
        <end position="179"/>
    </location>
</feature>
<feature type="transmembrane region" description="Helical" evidence="1">
    <location>
        <begin position="109"/>
        <end position="137"/>
    </location>
</feature>
<proteinExistence type="predicted"/>
<sequence>MDPCGGGGGGGAVAVFVLVLSIALSEAAVPTLLGRGEGIGGKGIGLEGEELSPWAKGLLKLTSAAPGPEAMAPDGRFPLILASKRTRRPDALNSFKLYEGGWNITNKHYWASVAFTGAPGVVLAALWFVSFGVALFARFCCTRRRGKEKEGCFYTEHISLVLLLIFTCAASIGCILLSIGQGEFHNEALNTLDYVVNQSDFTVQILMNVTDFLFFAKTINVEAVHLPLDVQDQIDELSGDLNDAASALSEKTNENAIRIRRAVGDVRYTLIVVASLMLVLALVGFVLAILRFKHTIYIFAVSGWLLVAITFVLFGIFVIIESAAADTCTAMDEWVRYPHAETALSSILPCVDERTTNQTLYQSKEVVRQLVNIVNTAIYSTTSNSSSHFNQSGPPVPYLCSPYDSQLNDRPCEPWEVSITNASVVWQNYTCRVSDSGSCTTAGQITPDTYSQLETAANVSYALYHYAPLLLNLQDCKFVRDTFSSLTTRYCPRLDLDLRLVCSGLALIAIGVLLCLILWIFVYANRPQREEVFVRSSSSGASRIAPVAASP</sequence>
<accession>A0A6V7QI31</accession>
<feature type="transmembrane region" description="Helical" evidence="1">
    <location>
        <begin position="12"/>
        <end position="33"/>
    </location>
</feature>
<evidence type="ECO:0000256" key="1">
    <source>
        <dbReference type="SAM" id="Phobius"/>
    </source>
</evidence>
<feature type="transmembrane region" description="Helical" evidence="1">
    <location>
        <begin position="498"/>
        <end position="522"/>
    </location>
</feature>
<dbReference type="PANTHER" id="PTHR31414:SF16">
    <property type="entry name" value="TRANSMEMBRANE PROTEIN"/>
    <property type="match status" value="1"/>
</dbReference>
<feature type="transmembrane region" description="Helical" evidence="1">
    <location>
        <begin position="297"/>
        <end position="320"/>
    </location>
</feature>
<dbReference type="EMBL" id="LR862136">
    <property type="protein sequence ID" value="CAD1842698.1"/>
    <property type="molecule type" value="Genomic_DNA"/>
</dbReference>
<keyword evidence="1" id="KW-0812">Transmembrane</keyword>
<dbReference type="AlphaFoldDB" id="A0A6V7QI31"/>
<organism evidence="2">
    <name type="scientific">Ananas comosus var. bracteatus</name>
    <name type="common">red pineapple</name>
    <dbReference type="NCBI Taxonomy" id="296719"/>
    <lineage>
        <taxon>Eukaryota</taxon>
        <taxon>Viridiplantae</taxon>
        <taxon>Streptophyta</taxon>
        <taxon>Embryophyta</taxon>
        <taxon>Tracheophyta</taxon>
        <taxon>Spermatophyta</taxon>
        <taxon>Magnoliopsida</taxon>
        <taxon>Liliopsida</taxon>
        <taxon>Poales</taxon>
        <taxon>Bromeliaceae</taxon>
        <taxon>Bromelioideae</taxon>
        <taxon>Ananas</taxon>
    </lineage>
</organism>
<dbReference type="InterPro" id="IPR040283">
    <property type="entry name" value="DDB_G0292058-like"/>
</dbReference>
<dbReference type="GO" id="GO:0016020">
    <property type="term" value="C:membrane"/>
    <property type="evidence" value="ECO:0007669"/>
    <property type="project" value="TreeGrafter"/>
</dbReference>
<keyword evidence="1" id="KW-0472">Membrane</keyword>
<feature type="transmembrane region" description="Helical" evidence="1">
    <location>
        <begin position="268"/>
        <end position="290"/>
    </location>
</feature>
<evidence type="ECO:0000313" key="2">
    <source>
        <dbReference type="EMBL" id="CAD1842698.1"/>
    </source>
</evidence>
<protein>
    <submittedName>
        <fullName evidence="2">Uncharacterized protein</fullName>
    </submittedName>
</protein>
<reference evidence="2" key="1">
    <citation type="submission" date="2020-07" db="EMBL/GenBank/DDBJ databases">
        <authorList>
            <person name="Lin J."/>
        </authorList>
    </citation>
    <scope>NUCLEOTIDE SEQUENCE</scope>
</reference>
<name>A0A6V7QI31_ANACO</name>
<keyword evidence="1" id="KW-1133">Transmembrane helix</keyword>